<organism evidence="1 2">
    <name type="scientific">Cryptomeria japonica</name>
    <name type="common">Japanese cedar</name>
    <name type="synonym">Cupressus japonica</name>
    <dbReference type="NCBI Taxonomy" id="3369"/>
    <lineage>
        <taxon>Eukaryota</taxon>
        <taxon>Viridiplantae</taxon>
        <taxon>Streptophyta</taxon>
        <taxon>Embryophyta</taxon>
        <taxon>Tracheophyta</taxon>
        <taxon>Spermatophyta</taxon>
        <taxon>Pinopsida</taxon>
        <taxon>Pinidae</taxon>
        <taxon>Conifers II</taxon>
        <taxon>Cupressales</taxon>
        <taxon>Cupressaceae</taxon>
        <taxon>Cryptomeria</taxon>
    </lineage>
</organism>
<reference evidence="1" key="1">
    <citation type="submission" date="2022-12" db="EMBL/GenBank/DDBJ databases">
        <title>Chromosome-Level Genome Assembly of Japanese Cedar (Cryptomeriajaponica D. Don).</title>
        <authorList>
            <person name="Fujino T."/>
            <person name="Yamaguchi K."/>
            <person name="Yokoyama T."/>
            <person name="Hamanaka T."/>
            <person name="Harazono Y."/>
            <person name="Kamada H."/>
            <person name="Kobayashi W."/>
            <person name="Ujino-Ihara T."/>
            <person name="Uchiyama K."/>
            <person name="Matsumoto A."/>
            <person name="Izuno A."/>
            <person name="Tsumura Y."/>
            <person name="Toyoda A."/>
            <person name="Shigenobu S."/>
            <person name="Moriguchi Y."/>
            <person name="Ueno S."/>
            <person name="Kasahara M."/>
        </authorList>
    </citation>
    <scope>NUCLEOTIDE SEQUENCE</scope>
</reference>
<comment type="caution">
    <text evidence="1">The sequence shown here is derived from an EMBL/GenBank/DDBJ whole genome shotgun (WGS) entry which is preliminary data.</text>
</comment>
<dbReference type="EMBL" id="BSEH01000022">
    <property type="protein sequence ID" value="GLJ56486.1"/>
    <property type="molecule type" value="Genomic_DNA"/>
</dbReference>
<accession>A0AAD3RNU0</accession>
<evidence type="ECO:0000313" key="1">
    <source>
        <dbReference type="EMBL" id="GLJ56486.1"/>
    </source>
</evidence>
<gene>
    <name evidence="1" type="ORF">SUGI_1225870</name>
</gene>
<dbReference type="Proteomes" id="UP001234787">
    <property type="component" value="Unassembled WGS sequence"/>
</dbReference>
<evidence type="ECO:0000313" key="2">
    <source>
        <dbReference type="Proteomes" id="UP001234787"/>
    </source>
</evidence>
<protein>
    <submittedName>
        <fullName evidence="1">Uncharacterized protein</fullName>
    </submittedName>
</protein>
<proteinExistence type="predicted"/>
<name>A0AAD3RNU0_CRYJA</name>
<dbReference type="AlphaFoldDB" id="A0AAD3RNU0"/>
<sequence>MAALWENRSTWYVGRPSGIRSRYGGTKETGMGEVEEEYPSTEREMELESIAFSTHPPFVDCSPDQIILRGNWNHLKLILTILKLLRSRWFNTGWGSTSPPIILKSKSSAAIRKKNDRASHPSLAGVRQGKRFGGRLGESGRGLCTRQNLTRRAGLSVAPLRHQMNPGQSPRHYMGRLVSVATALDRPTILQPRAVQTTTGQG</sequence>
<keyword evidence="2" id="KW-1185">Reference proteome</keyword>